<name>A0A4C1SSN2_EUMVA</name>
<accession>A0A4C1SSN2</accession>
<evidence type="ECO:0000313" key="1">
    <source>
        <dbReference type="EMBL" id="GBP04220.1"/>
    </source>
</evidence>
<proteinExistence type="predicted"/>
<protein>
    <submittedName>
        <fullName evidence="1">Uncharacterized protein</fullName>
    </submittedName>
</protein>
<reference evidence="1 2" key="1">
    <citation type="journal article" date="2019" name="Commun. Biol.">
        <title>The bagworm genome reveals a unique fibroin gene that provides high tensile strength.</title>
        <authorList>
            <person name="Kono N."/>
            <person name="Nakamura H."/>
            <person name="Ohtoshi R."/>
            <person name="Tomita M."/>
            <person name="Numata K."/>
            <person name="Arakawa K."/>
        </authorList>
    </citation>
    <scope>NUCLEOTIDE SEQUENCE [LARGE SCALE GENOMIC DNA]</scope>
</reference>
<organism evidence="1 2">
    <name type="scientific">Eumeta variegata</name>
    <name type="common">Bagworm moth</name>
    <name type="synonym">Eumeta japonica</name>
    <dbReference type="NCBI Taxonomy" id="151549"/>
    <lineage>
        <taxon>Eukaryota</taxon>
        <taxon>Metazoa</taxon>
        <taxon>Ecdysozoa</taxon>
        <taxon>Arthropoda</taxon>
        <taxon>Hexapoda</taxon>
        <taxon>Insecta</taxon>
        <taxon>Pterygota</taxon>
        <taxon>Neoptera</taxon>
        <taxon>Endopterygota</taxon>
        <taxon>Lepidoptera</taxon>
        <taxon>Glossata</taxon>
        <taxon>Ditrysia</taxon>
        <taxon>Tineoidea</taxon>
        <taxon>Psychidae</taxon>
        <taxon>Oiketicinae</taxon>
        <taxon>Eumeta</taxon>
    </lineage>
</organism>
<dbReference type="EMBL" id="BGZK01000013">
    <property type="protein sequence ID" value="GBP04220.1"/>
    <property type="molecule type" value="Genomic_DNA"/>
</dbReference>
<dbReference type="Proteomes" id="UP000299102">
    <property type="component" value="Unassembled WGS sequence"/>
</dbReference>
<evidence type="ECO:0000313" key="2">
    <source>
        <dbReference type="Proteomes" id="UP000299102"/>
    </source>
</evidence>
<gene>
    <name evidence="1" type="ORF">EVAR_6465_1</name>
</gene>
<sequence>MFGDRLTGVVPDAVTMRAVVGTSAVAFAAAAAPPSAGRHESETSLAHPRPGLRNALASRTRRAAFVACIVFVSTQPPPLTQPLCNLHRLRHGDRTRAPYLVRHFDMSHRFGMIDIEVVDDRAGRRPCRFYETPPRIGTRRRLRSGRSRRGVILFVAVRVDFSVAVGSSSHELPGFRRRRGARDADGAWSRRPFCAVRLPVHE</sequence>
<keyword evidence="2" id="KW-1185">Reference proteome</keyword>
<comment type="caution">
    <text evidence="1">The sequence shown here is derived from an EMBL/GenBank/DDBJ whole genome shotgun (WGS) entry which is preliminary data.</text>
</comment>
<dbReference type="AlphaFoldDB" id="A0A4C1SSN2"/>